<dbReference type="InterPro" id="IPR006585">
    <property type="entry name" value="FTP1"/>
</dbReference>
<dbReference type="Pfam" id="PF00754">
    <property type="entry name" value="F5_F8_type_C"/>
    <property type="match status" value="1"/>
</dbReference>
<keyword evidence="9" id="KW-0456">Lyase</keyword>
<dbReference type="InterPro" id="IPR005084">
    <property type="entry name" value="CBM6"/>
</dbReference>
<proteinExistence type="inferred from homology"/>
<feature type="domain" description="CBM6" evidence="11">
    <location>
        <begin position="954"/>
        <end position="1104"/>
    </location>
</feature>
<reference evidence="14" key="1">
    <citation type="journal article" date="2019" name="Int. J. Syst. Evol. Microbiol.">
        <title>The Global Catalogue of Microorganisms (GCM) 10K type strain sequencing project: providing services to taxonomists for standard genome sequencing and annotation.</title>
        <authorList>
            <consortium name="The Broad Institute Genomics Platform"/>
            <consortium name="The Broad Institute Genome Sequencing Center for Infectious Disease"/>
            <person name="Wu L."/>
            <person name="Ma J."/>
        </authorList>
    </citation>
    <scope>NUCLEOTIDE SEQUENCE [LARGE SCALE GENOMIC DNA]</scope>
    <source>
        <strain evidence="14">KCTC 52925</strain>
    </source>
</reference>
<dbReference type="SMART" id="SM00606">
    <property type="entry name" value="CBD_IV"/>
    <property type="match status" value="1"/>
</dbReference>
<dbReference type="Gene3D" id="1.50.10.100">
    <property type="entry name" value="Chondroitin AC/alginate lyase"/>
    <property type="match status" value="1"/>
</dbReference>
<dbReference type="NCBIfam" id="TIGR04183">
    <property type="entry name" value="Por_Secre_tail"/>
    <property type="match status" value="1"/>
</dbReference>
<dbReference type="InterPro" id="IPR011658">
    <property type="entry name" value="PA14_dom"/>
</dbReference>
<dbReference type="Pfam" id="PF13573">
    <property type="entry name" value="SprB"/>
    <property type="match status" value="1"/>
</dbReference>
<evidence type="ECO:0000256" key="5">
    <source>
        <dbReference type="ARBA" id="ARBA00022729"/>
    </source>
</evidence>
<organism evidence="13 14">
    <name type="scientific">Christiangramia antarctica</name>
    <dbReference type="NCBI Taxonomy" id="2058158"/>
    <lineage>
        <taxon>Bacteria</taxon>
        <taxon>Pseudomonadati</taxon>
        <taxon>Bacteroidota</taxon>
        <taxon>Flavobacteriia</taxon>
        <taxon>Flavobacteriales</taxon>
        <taxon>Flavobacteriaceae</taxon>
        <taxon>Christiangramia</taxon>
    </lineage>
</organism>
<dbReference type="InterPro" id="IPR037524">
    <property type="entry name" value="PA14/GLEYA"/>
</dbReference>
<evidence type="ECO:0000259" key="11">
    <source>
        <dbReference type="PROSITE" id="PS51175"/>
    </source>
</evidence>
<evidence type="ECO:0000256" key="8">
    <source>
        <dbReference type="ARBA" id="ARBA00023157"/>
    </source>
</evidence>
<dbReference type="InterPro" id="IPR000421">
    <property type="entry name" value="FA58C"/>
</dbReference>
<dbReference type="InterPro" id="IPR039448">
    <property type="entry name" value="Beta_helix"/>
</dbReference>
<dbReference type="InterPro" id="IPR026444">
    <property type="entry name" value="Secre_tail"/>
</dbReference>
<dbReference type="SUPFAM" id="SSF48230">
    <property type="entry name" value="Chondroitin AC/alginate lyase"/>
    <property type="match status" value="1"/>
</dbReference>
<dbReference type="Pfam" id="PF07691">
    <property type="entry name" value="PA14"/>
    <property type="match status" value="1"/>
</dbReference>
<dbReference type="InterPro" id="IPR008929">
    <property type="entry name" value="Chondroitin_lyas"/>
</dbReference>
<comment type="subunit">
    <text evidence="3">Homotrimer.</text>
</comment>
<dbReference type="Pfam" id="PF18099">
    <property type="entry name" value="CBM_35_2"/>
    <property type="match status" value="1"/>
</dbReference>
<dbReference type="CDD" id="cd04080">
    <property type="entry name" value="CBM6_cellulase-like"/>
    <property type="match status" value="1"/>
</dbReference>
<dbReference type="InterPro" id="IPR012334">
    <property type="entry name" value="Pectin_lyas_fold"/>
</dbReference>
<keyword evidence="14" id="KW-1185">Reference proteome</keyword>
<comment type="caution">
    <text evidence="13">The sequence shown here is derived from an EMBL/GenBank/DDBJ whole genome shotgun (WGS) entry which is preliminary data.</text>
</comment>
<dbReference type="InterPro" id="IPR013783">
    <property type="entry name" value="Ig-like_fold"/>
</dbReference>
<dbReference type="PROSITE" id="PS51820">
    <property type="entry name" value="PA14"/>
    <property type="match status" value="1"/>
</dbReference>
<dbReference type="Gene3D" id="2.60.120.260">
    <property type="entry name" value="Galactose-binding domain-like"/>
    <property type="match status" value="2"/>
</dbReference>
<keyword evidence="7" id="KW-0106">Calcium</keyword>
<dbReference type="InterPro" id="IPR006584">
    <property type="entry name" value="Cellulose-bd_IV"/>
</dbReference>
<dbReference type="EMBL" id="JBHUOJ010000009">
    <property type="protein sequence ID" value="MFD2832636.1"/>
    <property type="molecule type" value="Genomic_DNA"/>
</dbReference>
<dbReference type="InterPro" id="IPR025667">
    <property type="entry name" value="SprB_repeat"/>
</dbReference>
<dbReference type="SUPFAM" id="SSF49785">
    <property type="entry name" value="Galactose-binding domain-like"/>
    <property type="match status" value="2"/>
</dbReference>
<dbReference type="SUPFAM" id="SSF51126">
    <property type="entry name" value="Pectin lyase-like"/>
    <property type="match status" value="1"/>
</dbReference>
<protein>
    <submittedName>
        <fullName evidence="13">PA14 domain-containing protein</fullName>
    </submittedName>
</protein>
<evidence type="ECO:0000259" key="12">
    <source>
        <dbReference type="PROSITE" id="PS51820"/>
    </source>
</evidence>
<dbReference type="RefSeq" id="WP_251741800.1">
    <property type="nucleotide sequence ID" value="NZ_JBHUOJ010000009.1"/>
</dbReference>
<name>A0ABW5X0N1_9FLAO</name>
<sequence length="1688" mass="184510">MKNNYVLKFAIMIIVFISMPNMLRASDETVLPGDDIQAAIDNVAASGGGTVTLAAGTHNITTPVRMKSNVTLQGEGNWASLLKTTVNMKMIIADAEGLVNLTIQNLAIEGTNALNGGGIEIASLGVDNENIKILNVHCSKTGWGVHVKGAKNLLVKDCLFEENGTVGKEGYAHNMYLRRVYGAEVRDSQFLNSISANGVNISYSEDIKIYNCEMSGNYFRGVRAANTEGYLVYDCIVENNGNVGILANSEGVPTTNIDIRRNCVSNNTLEGIRGVNGVTGIVADNNSYANSTDYSLPGTVTQSGNITDASIDCEYAKGLTRVLLNADPETEGVKLSWVFENITVTRQDIFRDTDSNASGRALIASRVNGTSFTDNTAVAGTPYWYWVKVTDASSQTTNSNAASATLSGGDPSVTLNATSGDGFVTLNWDIENINAEVVGLFRDTDDNASGRKLVANYLNGSTYTDNSVENGTEYWYWLKVTDDTSTNYQNDPATYAFPGASSSAQAQFVHPGISHKKSDLDRMKYMVEAEIDPWYTSYQNMVADSKSSYNYEVRGNESFTELGRDSGVNYGAWNSDIRAAYYNAIRWYITGDTRHADKAVEIFKAWSNLTSVTSGGTESLSGGVAYIMIEAAEIIKSTYPGWSSNDIQAFKDMLVYPGYSNTTVPEDVRNNATFYWKSYQGDPVRHGNQGLSGWRTVMAMGIFLDNEIMYDRALRYIKGQPHRPDDLPYPPGPNTSTTLKSSGEHADTYNISRGSSIEDYGYNEVMTNYIYENGQSQESSRDQDHVLFGLGLLSSMAEMAWNQGEDLYSHEDSRLLEGLEFSLRYNVSYQASYPDQTSPWEPTNFIQGFDRTGRWYSKSMSPEGRGDFTKNRPSWEMSTAHYIGRGIKSENDAKWTQRARDKSIEIDGYEKAGWTNDAIGWGGLTFRRPEGCYGDPISGFSSGFPNYNMNILSGTIEAENFDYSPVSGESRIYKDNSSGNSGGVYRADENVDISKHAEGGYILENIEAGEWITYTVYVPVDGTYDISLRYAAANANGKIKFNFGGTDVTEELAIPYGGSNSTGISNWKDFTVASDINLTQGVQPMKIMFSGESESFNLDNFTISLTGIACQTASSYDTPVSGINYRYYEGNWDQLPEFQFLTPVKTGVASAVDLSEAERTDNFGFVFEGYIKVPTNGDYTFYTTSDDGSSLSIDDIEIVDNNGVHSAQEASGNICLDAGFHKIKVAYFQATDSHSLGVQYEGPGISKTTLSNLYASPVNLALNGIATQSSTAYNGPPELAIDGNIDGNYGNGSVTHTENGTTGSNTLKWWQVDLGADKNITEIRIFNRSQPYSNRLKNIVVYVYDSKGVERFKKVYTDGYYPNPSEIIYTDGVVGKIVRIEKTSDYGMTLAEVEVYGGALPELEAQISAGSEIICNGSETDLAAKVEGGVVPYTYLWSNGETTETITGLGAGTYSVEVQDALENTATAEIIIEEFEAIFFDLGEDQTYYQGYDDSTISLMVENITGGSGTYTYLWSTGATTRNIEVTPEETTTFTLEVTDENGCTVSDNVTVNVQDVTCGKSSGDKKIEICFNGNSLCVARTAIPIFLNKGASLGNCDVEKPVVIQELEALPNPTNGPVELKIVSARKEKVSIEVYNLSGIMVIHNQIQLLKGENLHHLNLGHEINGIFIVLVKGSGFVTDAVKIIKN</sequence>
<evidence type="ECO:0000256" key="9">
    <source>
        <dbReference type="ARBA" id="ARBA00023239"/>
    </source>
</evidence>
<dbReference type="SMART" id="SM00710">
    <property type="entry name" value="PbH1"/>
    <property type="match status" value="8"/>
</dbReference>
<keyword evidence="8" id="KW-1015">Disulfide bond</keyword>
<comment type="function">
    <text evidence="1">Acts as a defensive agent. Recognizes blood group fucosylated oligosaccharides including A, B, H and Lewis B-type antigens. Does not recognize Lewis A antigen and has low affinity for monovalent haptens.</text>
</comment>
<evidence type="ECO:0000313" key="13">
    <source>
        <dbReference type="EMBL" id="MFD2832636.1"/>
    </source>
</evidence>
<dbReference type="PANTHER" id="PTHR45713">
    <property type="entry name" value="FTP DOMAIN-CONTAINING PROTEIN"/>
    <property type="match status" value="1"/>
</dbReference>
<feature type="domain" description="PA14" evidence="12">
    <location>
        <begin position="1118"/>
        <end position="1254"/>
    </location>
</feature>
<dbReference type="InterPro" id="IPR008397">
    <property type="entry name" value="Alginate_lyase_dom"/>
</dbReference>
<dbReference type="Gene3D" id="2.60.120.380">
    <property type="match status" value="1"/>
</dbReference>
<dbReference type="Gene3D" id="2.60.40.740">
    <property type="match status" value="1"/>
</dbReference>
<dbReference type="SMART" id="SM00758">
    <property type="entry name" value="PA14"/>
    <property type="match status" value="1"/>
</dbReference>
<dbReference type="SMART" id="SM00607">
    <property type="entry name" value="FTP"/>
    <property type="match status" value="1"/>
</dbReference>
<dbReference type="InterPro" id="IPR051941">
    <property type="entry name" value="BG_Antigen-Binding_Lectin"/>
</dbReference>
<evidence type="ECO:0000256" key="1">
    <source>
        <dbReference type="ARBA" id="ARBA00002219"/>
    </source>
</evidence>
<dbReference type="Pfam" id="PF13229">
    <property type="entry name" value="Beta_helix"/>
    <property type="match status" value="1"/>
</dbReference>
<dbReference type="InterPro" id="IPR011050">
    <property type="entry name" value="Pectin_lyase_fold/virulence"/>
</dbReference>
<keyword evidence="6" id="KW-0430">Lectin</keyword>
<evidence type="ECO:0000256" key="10">
    <source>
        <dbReference type="SAM" id="MobiDB-lite"/>
    </source>
</evidence>
<keyword evidence="4" id="KW-0479">Metal-binding</keyword>
<evidence type="ECO:0000313" key="14">
    <source>
        <dbReference type="Proteomes" id="UP001597438"/>
    </source>
</evidence>
<evidence type="ECO:0000256" key="4">
    <source>
        <dbReference type="ARBA" id="ARBA00022723"/>
    </source>
</evidence>
<accession>A0ABW5X0N1</accession>
<dbReference type="Gene3D" id="2.60.40.10">
    <property type="entry name" value="Immunoglobulins"/>
    <property type="match status" value="2"/>
</dbReference>
<dbReference type="PANTHER" id="PTHR45713:SF6">
    <property type="entry name" value="F5_8 TYPE C DOMAIN-CONTAINING PROTEIN"/>
    <property type="match status" value="1"/>
</dbReference>
<evidence type="ECO:0000256" key="3">
    <source>
        <dbReference type="ARBA" id="ARBA00011233"/>
    </source>
</evidence>
<dbReference type="Gene3D" id="2.160.20.10">
    <property type="entry name" value="Single-stranded right-handed beta-helix, Pectin lyase-like"/>
    <property type="match status" value="1"/>
</dbReference>
<dbReference type="InterPro" id="IPR006626">
    <property type="entry name" value="PbH1"/>
</dbReference>
<keyword evidence="5" id="KW-0732">Signal</keyword>
<dbReference type="Proteomes" id="UP001597438">
    <property type="component" value="Unassembled WGS sequence"/>
</dbReference>
<feature type="region of interest" description="Disordered" evidence="10">
    <location>
        <begin position="721"/>
        <end position="750"/>
    </location>
</feature>
<dbReference type="PROSITE" id="PS51175">
    <property type="entry name" value="CBM6"/>
    <property type="match status" value="1"/>
</dbReference>
<comment type="similarity">
    <text evidence="2">Belongs to the fucolectin family.</text>
</comment>
<evidence type="ECO:0000256" key="2">
    <source>
        <dbReference type="ARBA" id="ARBA00010147"/>
    </source>
</evidence>
<gene>
    <name evidence="13" type="ORF">ACFSYS_05000</name>
</gene>
<dbReference type="InterPro" id="IPR008979">
    <property type="entry name" value="Galactose-bd-like_sf"/>
</dbReference>
<dbReference type="SUPFAM" id="SSF56988">
    <property type="entry name" value="Anthrax protective antigen"/>
    <property type="match status" value="1"/>
</dbReference>
<dbReference type="Pfam" id="PF05426">
    <property type="entry name" value="Alginate_lyase"/>
    <property type="match status" value="1"/>
</dbReference>
<evidence type="ECO:0000256" key="7">
    <source>
        <dbReference type="ARBA" id="ARBA00022837"/>
    </source>
</evidence>
<dbReference type="InterPro" id="IPR041342">
    <property type="entry name" value="CBM35"/>
</dbReference>
<evidence type="ECO:0000256" key="6">
    <source>
        <dbReference type="ARBA" id="ARBA00022734"/>
    </source>
</evidence>